<dbReference type="Proteomes" id="UP000007587">
    <property type="component" value="Chromosome"/>
</dbReference>
<feature type="transmembrane region" description="Helical" evidence="6">
    <location>
        <begin position="42"/>
        <end position="58"/>
    </location>
</feature>
<dbReference type="SUPFAM" id="SSF47384">
    <property type="entry name" value="Homodimeric domain of signal transducing histidine kinase"/>
    <property type="match status" value="1"/>
</dbReference>
<dbReference type="InterPro" id="IPR000014">
    <property type="entry name" value="PAS"/>
</dbReference>
<evidence type="ECO:0000256" key="2">
    <source>
        <dbReference type="ARBA" id="ARBA00012438"/>
    </source>
</evidence>
<reference evidence="11" key="2">
    <citation type="submission" date="2012-03" db="EMBL/GenBank/DDBJ databases">
        <title>Genome sequence of the fruiting myxobacterium Corallococcus coralloides DSM 2259.</title>
        <authorList>
            <person name="Huntley S."/>
            <person name="Zhang Y."/>
            <person name="Treuner-Lange A."/>
            <person name="Sensen C.W."/>
            <person name="Sogaard-Andersen L."/>
        </authorList>
    </citation>
    <scope>NUCLEOTIDE SEQUENCE [LARGE SCALE GENOMIC DNA]</scope>
    <source>
        <strain evidence="11">ATCC 25202 / DSM 2259 / NBRC 100086 / M2</strain>
    </source>
</reference>
<dbReference type="EC" id="2.7.13.3" evidence="2"/>
<feature type="transmembrane region" description="Helical" evidence="6">
    <location>
        <begin position="65"/>
        <end position="82"/>
    </location>
</feature>
<evidence type="ECO:0000256" key="1">
    <source>
        <dbReference type="ARBA" id="ARBA00000085"/>
    </source>
</evidence>
<dbReference type="InterPro" id="IPR003661">
    <property type="entry name" value="HisK_dim/P_dom"/>
</dbReference>
<dbReference type="InterPro" id="IPR004358">
    <property type="entry name" value="Sig_transdc_His_kin-like_C"/>
</dbReference>
<dbReference type="SUPFAM" id="SSF55785">
    <property type="entry name" value="PYP-like sensor domain (PAS domain)"/>
    <property type="match status" value="1"/>
</dbReference>
<dbReference type="SUPFAM" id="SSF55874">
    <property type="entry name" value="ATPase domain of HSP90 chaperone/DNA topoisomerase II/histidine kinase"/>
    <property type="match status" value="1"/>
</dbReference>
<evidence type="ECO:0000259" key="8">
    <source>
        <dbReference type="PROSITE" id="PS50112"/>
    </source>
</evidence>
<comment type="catalytic activity">
    <reaction evidence="1">
        <text>ATP + protein L-histidine = ADP + protein N-phospho-L-histidine.</text>
        <dbReference type="EC" id="2.7.13.3"/>
    </reaction>
</comment>
<dbReference type="InterPro" id="IPR035965">
    <property type="entry name" value="PAS-like_dom_sf"/>
</dbReference>
<dbReference type="HOGENOM" id="CLU_000445_114_44_7"/>
<dbReference type="PANTHER" id="PTHR43547">
    <property type="entry name" value="TWO-COMPONENT HISTIDINE KINASE"/>
    <property type="match status" value="1"/>
</dbReference>
<feature type="domain" description="PAS" evidence="8">
    <location>
        <begin position="264"/>
        <end position="334"/>
    </location>
</feature>
<feature type="transmembrane region" description="Helical" evidence="6">
    <location>
        <begin position="225"/>
        <end position="245"/>
    </location>
</feature>
<dbReference type="Gene3D" id="3.30.450.20">
    <property type="entry name" value="PAS domain"/>
    <property type="match status" value="1"/>
</dbReference>
<dbReference type="InterPro" id="IPR013767">
    <property type="entry name" value="PAS_fold"/>
</dbReference>
<proteinExistence type="predicted"/>
<gene>
    <name evidence="10" type="primary">sasA1</name>
    <name evidence="10" type="ordered locus">COCOR_06733</name>
</gene>
<name>H8MXW5_CORCM</name>
<evidence type="ECO:0000259" key="7">
    <source>
        <dbReference type="PROSITE" id="PS50109"/>
    </source>
</evidence>
<feature type="transmembrane region" description="Helical" evidence="6">
    <location>
        <begin position="117"/>
        <end position="134"/>
    </location>
</feature>
<dbReference type="SMART" id="SM00388">
    <property type="entry name" value="HisKA"/>
    <property type="match status" value="1"/>
</dbReference>
<evidence type="ECO:0000313" key="11">
    <source>
        <dbReference type="Proteomes" id="UP000007587"/>
    </source>
</evidence>
<reference evidence="10 11" key="1">
    <citation type="journal article" date="2012" name="J. Bacteriol.">
        <title>Complete Genome Sequence of the Fruiting Myxobacterium Corallococcus coralloides DSM 2259.</title>
        <authorList>
            <person name="Huntley S."/>
            <person name="Zhang Y."/>
            <person name="Treuner-Lange A."/>
            <person name="Kneip S."/>
            <person name="Sensen C.W."/>
            <person name="Sogaard-Andersen L."/>
        </authorList>
    </citation>
    <scope>NUCLEOTIDE SEQUENCE [LARGE SCALE GENOMIC DNA]</scope>
    <source>
        <strain evidence="11">ATCC 25202 / DSM 2259 / NBRC 100086 / M2</strain>
    </source>
</reference>
<dbReference type="Pfam" id="PF00989">
    <property type="entry name" value="PAS"/>
    <property type="match status" value="1"/>
</dbReference>
<evidence type="ECO:0000256" key="5">
    <source>
        <dbReference type="ARBA" id="ARBA00022777"/>
    </source>
</evidence>
<dbReference type="RefSeq" id="WP_014399519.1">
    <property type="nucleotide sequence ID" value="NC_017030.1"/>
</dbReference>
<accession>H8MXW5</accession>
<dbReference type="SUPFAM" id="SSF55781">
    <property type="entry name" value="GAF domain-like"/>
    <property type="match status" value="1"/>
</dbReference>
<dbReference type="FunFam" id="3.30.565.10:FF:000006">
    <property type="entry name" value="Sensor histidine kinase WalK"/>
    <property type="match status" value="1"/>
</dbReference>
<evidence type="ECO:0000259" key="9">
    <source>
        <dbReference type="PROSITE" id="PS50113"/>
    </source>
</evidence>
<keyword evidence="6" id="KW-0472">Membrane</keyword>
<dbReference type="SMART" id="SM00091">
    <property type="entry name" value="PAS"/>
    <property type="match status" value="1"/>
</dbReference>
<dbReference type="Pfam" id="PF01590">
    <property type="entry name" value="GAF"/>
    <property type="match status" value="1"/>
</dbReference>
<dbReference type="InterPro" id="IPR036890">
    <property type="entry name" value="HATPase_C_sf"/>
</dbReference>
<dbReference type="NCBIfam" id="TIGR00229">
    <property type="entry name" value="sensory_box"/>
    <property type="match status" value="1"/>
</dbReference>
<dbReference type="FunCoup" id="H8MXW5">
    <property type="interactions" value="170"/>
</dbReference>
<dbReference type="PRINTS" id="PR00344">
    <property type="entry name" value="BCTRLSENSOR"/>
</dbReference>
<feature type="transmembrane region" description="Helical" evidence="6">
    <location>
        <begin position="154"/>
        <end position="174"/>
    </location>
</feature>
<feature type="transmembrane region" description="Helical" evidence="6">
    <location>
        <begin position="195"/>
        <end position="213"/>
    </location>
</feature>
<dbReference type="eggNOG" id="COG2205">
    <property type="taxonomic scope" value="Bacteria"/>
</dbReference>
<dbReference type="CDD" id="cd16922">
    <property type="entry name" value="HATPase_EvgS-ArcB-TorS-like"/>
    <property type="match status" value="1"/>
</dbReference>
<dbReference type="InterPro" id="IPR005467">
    <property type="entry name" value="His_kinase_dom"/>
</dbReference>
<dbReference type="KEGG" id="ccx:COCOR_06733"/>
<dbReference type="Pfam" id="PF02518">
    <property type="entry name" value="HATPase_c"/>
    <property type="match status" value="1"/>
</dbReference>
<dbReference type="CDD" id="cd00082">
    <property type="entry name" value="HisKA"/>
    <property type="match status" value="1"/>
</dbReference>
<dbReference type="Gene3D" id="1.10.287.130">
    <property type="match status" value="1"/>
</dbReference>
<dbReference type="EMBL" id="CP003389">
    <property type="protein sequence ID" value="AFE10298.1"/>
    <property type="molecule type" value="Genomic_DNA"/>
</dbReference>
<dbReference type="PROSITE" id="PS50112">
    <property type="entry name" value="PAS"/>
    <property type="match status" value="1"/>
</dbReference>
<dbReference type="InterPro" id="IPR000700">
    <property type="entry name" value="PAS-assoc_C"/>
</dbReference>
<dbReference type="GO" id="GO:0000155">
    <property type="term" value="F:phosphorelay sensor kinase activity"/>
    <property type="evidence" value="ECO:0007669"/>
    <property type="project" value="InterPro"/>
</dbReference>
<dbReference type="InterPro" id="IPR029016">
    <property type="entry name" value="GAF-like_dom_sf"/>
</dbReference>
<dbReference type="STRING" id="1144275.COCOR_06733"/>
<dbReference type="Gene3D" id="3.30.450.40">
    <property type="match status" value="1"/>
</dbReference>
<dbReference type="InterPro" id="IPR003594">
    <property type="entry name" value="HATPase_dom"/>
</dbReference>
<dbReference type="Pfam" id="PF00512">
    <property type="entry name" value="HisKA"/>
    <property type="match status" value="1"/>
</dbReference>
<evidence type="ECO:0000313" key="10">
    <source>
        <dbReference type="EMBL" id="AFE10298.1"/>
    </source>
</evidence>
<dbReference type="InterPro" id="IPR003018">
    <property type="entry name" value="GAF"/>
</dbReference>
<dbReference type="InParanoid" id="H8MXW5"/>
<protein>
    <recommendedName>
        <fullName evidence="2">histidine kinase</fullName>
        <ecNumber evidence="2">2.7.13.3</ecNumber>
    </recommendedName>
</protein>
<sequence length="800" mass="85958">MAVPVASLFAILVGALMLGGWGLAFRAPVANEEGLPSPVDAWGLMAAGGALWLLHAGAAHGWRRAVGWGLAMVTFLLGVAGLTRHVTGSAAGLLLTGLSLGMLHVRTHQGWHPARWLASVALLLSAWGLIGGLYEEHRLGLAPLRAAQGTDTPLGLPLSLALLLLSVGILSVHPERGLMRALLRDDLGGHSARRLLLAALLVVPTTGAVRLLGERLGLYGTTAGTTLFVLATMLSFLAVSLWNANALTRLESNRRWAEDVLRLSEERFRTSFDGAPTGMALVDLQGRFLHVNAALCALVGYSREELLNRSFQDLTVPEDLSVDQENAARMCRGEIDSFQREKHYVRKDGRRIALIVWGTVVRDARGRPVHFISQMQDITEREELEQASRFLADVGPRLAASLESRTTLATVATLAVPALADGCVAASLDGNGRLQQVESAAQDPGTAARLKTLTTAYGPNPFPPAGIVAFVLRTGEPVLLPVVPPEVLETAAVDAGHLEQLRLLGLRSVIVVPLRSRERNLGALILATYGSGRCYGPRDLALAEELARRAALALDNARLFERSEQASRMRDEVLRIVAHDLRAPLNVIQLSAGRLEKTLPPGDGTRRHLDMLQRSVHRANRLIQDLLDVARLEGGVLSVEREPLSVTSLVQEVVEQHRALAEAKSLQLVSHVPEDLPCVLADRERVPQILANLLGNAFKFTPEGGCIAVRVQPEAGQVRFLVHDTGPGIPAEDLPHIFERFWQAGPKRKEGAGLGLTIVKGLVTAHGGQVGVETTPGMGSTFFFTLPAVWSAGARTGAHV</sequence>
<dbReference type="CDD" id="cd00130">
    <property type="entry name" value="PAS"/>
    <property type="match status" value="1"/>
</dbReference>
<dbReference type="InterPro" id="IPR036097">
    <property type="entry name" value="HisK_dim/P_sf"/>
</dbReference>
<organism evidence="10 11">
    <name type="scientific">Corallococcus coralloides (strain ATCC 25202 / DSM 2259 / NBRC 100086 / M2)</name>
    <name type="common">Myxococcus coralloides</name>
    <dbReference type="NCBI Taxonomy" id="1144275"/>
    <lineage>
        <taxon>Bacteria</taxon>
        <taxon>Pseudomonadati</taxon>
        <taxon>Myxococcota</taxon>
        <taxon>Myxococcia</taxon>
        <taxon>Myxococcales</taxon>
        <taxon>Cystobacterineae</taxon>
        <taxon>Myxococcaceae</taxon>
        <taxon>Corallococcus</taxon>
    </lineage>
</organism>
<keyword evidence="4" id="KW-0808">Transferase</keyword>
<keyword evidence="5 10" id="KW-0418">Kinase</keyword>
<dbReference type="AlphaFoldDB" id="H8MXW5"/>
<dbReference type="PROSITE" id="PS50113">
    <property type="entry name" value="PAC"/>
    <property type="match status" value="1"/>
</dbReference>
<dbReference type="SMART" id="SM00086">
    <property type="entry name" value="PAC"/>
    <property type="match status" value="1"/>
</dbReference>
<keyword evidence="3" id="KW-0597">Phosphoprotein</keyword>
<dbReference type="PROSITE" id="PS50109">
    <property type="entry name" value="HIS_KIN"/>
    <property type="match status" value="1"/>
</dbReference>
<keyword evidence="11" id="KW-1185">Reference proteome</keyword>
<evidence type="ECO:0000256" key="4">
    <source>
        <dbReference type="ARBA" id="ARBA00022679"/>
    </source>
</evidence>
<dbReference type="SMART" id="SM00065">
    <property type="entry name" value="GAF"/>
    <property type="match status" value="1"/>
</dbReference>
<dbReference type="eggNOG" id="COG2203">
    <property type="taxonomic scope" value="Bacteria"/>
</dbReference>
<keyword evidence="6" id="KW-1133">Transmembrane helix</keyword>
<dbReference type="eggNOG" id="COG3829">
    <property type="taxonomic scope" value="Bacteria"/>
</dbReference>
<feature type="domain" description="PAC" evidence="9">
    <location>
        <begin position="338"/>
        <end position="390"/>
    </location>
</feature>
<feature type="domain" description="Histidine kinase" evidence="7">
    <location>
        <begin position="576"/>
        <end position="790"/>
    </location>
</feature>
<dbReference type="GO" id="GO:0006355">
    <property type="term" value="P:regulation of DNA-templated transcription"/>
    <property type="evidence" value="ECO:0007669"/>
    <property type="project" value="InterPro"/>
</dbReference>
<evidence type="ECO:0000256" key="6">
    <source>
        <dbReference type="SAM" id="Phobius"/>
    </source>
</evidence>
<dbReference type="InterPro" id="IPR001610">
    <property type="entry name" value="PAC"/>
</dbReference>
<dbReference type="Gene3D" id="3.30.565.10">
    <property type="entry name" value="Histidine kinase-like ATPase, C-terminal domain"/>
    <property type="match status" value="1"/>
</dbReference>
<evidence type="ECO:0000256" key="3">
    <source>
        <dbReference type="ARBA" id="ARBA00022553"/>
    </source>
</evidence>
<dbReference type="PANTHER" id="PTHR43547:SF2">
    <property type="entry name" value="HYBRID SIGNAL TRANSDUCTION HISTIDINE KINASE C"/>
    <property type="match status" value="1"/>
</dbReference>
<keyword evidence="6" id="KW-0812">Transmembrane</keyword>
<dbReference type="SMART" id="SM00387">
    <property type="entry name" value="HATPase_c"/>
    <property type="match status" value="1"/>
</dbReference>